<reference evidence="2" key="1">
    <citation type="submission" date="2021-01" db="EMBL/GenBank/DDBJ databases">
        <authorList>
            <person name="Kaushik A."/>
        </authorList>
    </citation>
    <scope>NUCLEOTIDE SEQUENCE</scope>
    <source>
        <strain evidence="2">Type strain: AG8-Rh-89/</strain>
    </source>
</reference>
<proteinExistence type="predicted"/>
<evidence type="ECO:0000313" key="3">
    <source>
        <dbReference type="Proteomes" id="UP000663850"/>
    </source>
</evidence>
<dbReference type="AlphaFoldDB" id="A0A8H3H8W0"/>
<protein>
    <submittedName>
        <fullName evidence="2">Uncharacterized protein</fullName>
    </submittedName>
</protein>
<sequence length="117" mass="13151">MEDWEKALLVDEPMGSYRDVLITGAFQSMKEAYMRNLDGKGDEKKGKRNDTAQRGVRRSAKADNRVEVIKASQLPVEDFGFIGDLSYALPNHSDCNANGKKNRLMVHELLFCGQKVS</sequence>
<organism evidence="2 3">
    <name type="scientific">Rhizoctonia solani</name>
    <dbReference type="NCBI Taxonomy" id="456999"/>
    <lineage>
        <taxon>Eukaryota</taxon>
        <taxon>Fungi</taxon>
        <taxon>Dikarya</taxon>
        <taxon>Basidiomycota</taxon>
        <taxon>Agaricomycotina</taxon>
        <taxon>Agaricomycetes</taxon>
        <taxon>Cantharellales</taxon>
        <taxon>Ceratobasidiaceae</taxon>
        <taxon>Rhizoctonia</taxon>
    </lineage>
</organism>
<evidence type="ECO:0000256" key="1">
    <source>
        <dbReference type="SAM" id="MobiDB-lite"/>
    </source>
</evidence>
<accession>A0A8H3H8W0</accession>
<comment type="caution">
    <text evidence="2">The sequence shown here is derived from an EMBL/GenBank/DDBJ whole genome shotgun (WGS) entry which is preliminary data.</text>
</comment>
<dbReference type="Proteomes" id="UP000663850">
    <property type="component" value="Unassembled WGS sequence"/>
</dbReference>
<feature type="compositionally biased region" description="Basic and acidic residues" evidence="1">
    <location>
        <begin position="37"/>
        <end position="51"/>
    </location>
</feature>
<dbReference type="EMBL" id="CAJMWZ010004346">
    <property type="protein sequence ID" value="CAE6488563.1"/>
    <property type="molecule type" value="Genomic_DNA"/>
</dbReference>
<feature type="region of interest" description="Disordered" evidence="1">
    <location>
        <begin position="37"/>
        <end position="60"/>
    </location>
</feature>
<name>A0A8H3H8W0_9AGAM</name>
<gene>
    <name evidence="2" type="ORF">RDB_LOCUS82182</name>
</gene>
<evidence type="ECO:0000313" key="2">
    <source>
        <dbReference type="EMBL" id="CAE6488563.1"/>
    </source>
</evidence>